<keyword evidence="4 8" id="KW-0548">Nucleotidyltransferase</keyword>
<evidence type="ECO:0000256" key="6">
    <source>
        <dbReference type="ARBA" id="ARBA00022842"/>
    </source>
</evidence>
<dbReference type="GO" id="GO:0000175">
    <property type="term" value="F:3'-5'-RNA exonuclease activity"/>
    <property type="evidence" value="ECO:0007669"/>
    <property type="project" value="TreeGrafter"/>
</dbReference>
<comment type="catalytic activity">
    <reaction evidence="8">
        <text>RNA(n+1) + phosphate = RNA(n) + a ribonucleoside 5'-diphosphate</text>
        <dbReference type="Rhea" id="RHEA:22096"/>
        <dbReference type="Rhea" id="RHEA-COMP:14527"/>
        <dbReference type="Rhea" id="RHEA-COMP:17342"/>
        <dbReference type="ChEBI" id="CHEBI:43474"/>
        <dbReference type="ChEBI" id="CHEBI:57930"/>
        <dbReference type="ChEBI" id="CHEBI:140395"/>
        <dbReference type="EC" id="2.7.7.8"/>
    </reaction>
</comment>
<evidence type="ECO:0000256" key="5">
    <source>
        <dbReference type="ARBA" id="ARBA00022723"/>
    </source>
</evidence>
<dbReference type="NCBIfam" id="TIGR03591">
    <property type="entry name" value="polynuc_phos"/>
    <property type="match status" value="1"/>
</dbReference>
<dbReference type="InterPro" id="IPR003029">
    <property type="entry name" value="S1_domain"/>
</dbReference>
<dbReference type="SUPFAM" id="SSF55666">
    <property type="entry name" value="Ribonuclease PH domain 2-like"/>
    <property type="match status" value="2"/>
</dbReference>
<dbReference type="InterPro" id="IPR027408">
    <property type="entry name" value="PNPase/RNase_PH_dom_sf"/>
</dbReference>
<dbReference type="InterPro" id="IPR036456">
    <property type="entry name" value="PNPase_PH_RNA-bd_sf"/>
</dbReference>
<keyword evidence="3 8" id="KW-0808">Transferase</keyword>
<dbReference type="InterPro" id="IPR036612">
    <property type="entry name" value="KH_dom_type_1_sf"/>
</dbReference>
<protein>
    <recommendedName>
        <fullName evidence="8">Polyribonucleotide nucleotidyltransferase</fullName>
        <ecNumber evidence="8">2.7.7.8</ecNumber>
    </recommendedName>
    <alternativeName>
        <fullName evidence="8">Polynucleotide phosphorylase</fullName>
        <shortName evidence="8">PNPase</shortName>
    </alternativeName>
</protein>
<dbReference type="FunFam" id="3.30.1370.10:FF:000001">
    <property type="entry name" value="Polyribonucleotide nucleotidyltransferase"/>
    <property type="match status" value="1"/>
</dbReference>
<dbReference type="Pfam" id="PF03725">
    <property type="entry name" value="RNase_PH_C"/>
    <property type="match status" value="1"/>
</dbReference>
<comment type="cofactor">
    <cofactor evidence="8">
        <name>Mg(2+)</name>
        <dbReference type="ChEBI" id="CHEBI:18420"/>
    </cofactor>
</comment>
<dbReference type="SUPFAM" id="SSF46915">
    <property type="entry name" value="Polynucleotide phosphorylase/guanosine pentaphosphate synthase (PNPase/GPSI), domain 3"/>
    <property type="match status" value="1"/>
</dbReference>
<dbReference type="InterPro" id="IPR015848">
    <property type="entry name" value="PNPase_PH_RNA-bd_bac/org-type"/>
</dbReference>
<dbReference type="Pfam" id="PF03726">
    <property type="entry name" value="PNPase"/>
    <property type="match status" value="1"/>
</dbReference>
<name>A0A1F8BLP6_9BACT</name>
<evidence type="ECO:0000256" key="9">
    <source>
        <dbReference type="SAM" id="MobiDB-lite"/>
    </source>
</evidence>
<dbReference type="FunFam" id="3.30.230.70:FF:000002">
    <property type="entry name" value="Polyribonucleotide nucleotidyltransferase"/>
    <property type="match status" value="1"/>
</dbReference>
<dbReference type="GO" id="GO:0006402">
    <property type="term" value="P:mRNA catabolic process"/>
    <property type="evidence" value="ECO:0007669"/>
    <property type="project" value="UniProtKB-UniRule"/>
</dbReference>
<dbReference type="InterPro" id="IPR036345">
    <property type="entry name" value="ExoRNase_PH_dom2_sf"/>
</dbReference>
<dbReference type="Pfam" id="PF00013">
    <property type="entry name" value="KH_1"/>
    <property type="match status" value="1"/>
</dbReference>
<dbReference type="NCBIfam" id="NF008805">
    <property type="entry name" value="PRK11824.1"/>
    <property type="match status" value="1"/>
</dbReference>
<evidence type="ECO:0000256" key="4">
    <source>
        <dbReference type="ARBA" id="ARBA00022695"/>
    </source>
</evidence>
<feature type="domain" description="S1 motif" evidence="10">
    <location>
        <begin position="619"/>
        <end position="687"/>
    </location>
</feature>
<dbReference type="PANTHER" id="PTHR11252">
    <property type="entry name" value="POLYRIBONUCLEOTIDE NUCLEOTIDYLTRANSFERASE"/>
    <property type="match status" value="1"/>
</dbReference>
<evidence type="ECO:0000256" key="7">
    <source>
        <dbReference type="ARBA" id="ARBA00022884"/>
    </source>
</evidence>
<comment type="similarity">
    <text evidence="1 8">Belongs to the polyribonucleotide nucleotidyltransferase family.</text>
</comment>
<dbReference type="AlphaFoldDB" id="A0A1F8BLP6"/>
<dbReference type="InterPro" id="IPR004088">
    <property type="entry name" value="KH_dom_type_1"/>
</dbReference>
<evidence type="ECO:0000256" key="3">
    <source>
        <dbReference type="ARBA" id="ARBA00022679"/>
    </source>
</evidence>
<dbReference type="InterPro" id="IPR012340">
    <property type="entry name" value="NA-bd_OB-fold"/>
</dbReference>
<gene>
    <name evidence="8" type="primary">pnp</name>
    <name evidence="11" type="ORF">A2893_06205</name>
</gene>
<keyword evidence="7 8" id="KW-0694">RNA-binding</keyword>
<dbReference type="InterPro" id="IPR004087">
    <property type="entry name" value="KH_dom"/>
</dbReference>
<sequence>MKKIEKSIELGGRKLVLSTGDLAAQADGAVLATYGETVVLATVTAQPMAADLGYFPLSVEYQEKLYAGGRIKGSRWVKREGRPTDEEILSARLIDRAIRPLFPKEYSKEEVQVILTVLSVDMENIPDIVAAIATSAAISISRIPWNGPVGTLRVGLKEGKNITNPLESELETSDMDLIVSTTKDAIVMIESGAKQVTEDTMLSGIEYAQKECTKVINLINDLVDAVKPQKVSLEKEKVNKDLQKKVKELTKDTVKNLISQMATKESGYSVYDETKKAVASSFSEEEKSLAGKIFEELFKDEIRNLILSGKRPDGRKTDEIRPLSAKVGVLPRTHGSAIFQRGQTQALTIATLGAPSLEQFLESATGEETKSYIHHYAMPPFSTGETGRVGFPSRREIGHGALAERALVPVIPSDNDFPYTIRVVTEVLSSNGSTSMASVCGSTLALMDAGVPILDPIAGIAMGLVVENEKKFTVLTDIVGLEDGNGDMDFKVAGSKKGITALQLDVKTLSLSLPILSNALTEAKKARLKILDVMALVIDKPRESVSTYAPKIKIIRIDPEKIGELIGPGGKTIRKIVAETGAQIDVDEDGTVYVSATSADELKAGMERVEGITKVPVAGEIYEGTVKRLQPFGAFVEILPGKEGLVHVSDMSEDYVKDPADILSLGDKVQVRVKEIDELGRLNLSMMLDPAFDARKEERRKEGVRTEGGPRGRFEKRTGYDQNRRFDAGRPRFERRDSAMPAGRRGGPHFPKSRYIDENKKKY</sequence>
<feature type="binding site" evidence="8">
    <location>
        <position position="489"/>
    </location>
    <ligand>
        <name>Mg(2+)</name>
        <dbReference type="ChEBI" id="CHEBI:18420"/>
    </ligand>
</feature>
<comment type="caution">
    <text evidence="11">The sequence shown here is derived from an EMBL/GenBank/DDBJ whole genome shotgun (WGS) entry which is preliminary data.</text>
</comment>
<dbReference type="InterPro" id="IPR020568">
    <property type="entry name" value="Ribosomal_Su5_D2-typ_SF"/>
</dbReference>
<dbReference type="PANTHER" id="PTHR11252:SF0">
    <property type="entry name" value="POLYRIBONUCLEOTIDE NUCLEOTIDYLTRANSFERASE 1, MITOCHONDRIAL"/>
    <property type="match status" value="1"/>
</dbReference>
<feature type="compositionally biased region" description="Basic and acidic residues" evidence="9">
    <location>
        <begin position="754"/>
        <end position="763"/>
    </location>
</feature>
<dbReference type="Gene3D" id="3.30.1370.10">
    <property type="entry name" value="K Homology domain, type 1"/>
    <property type="match status" value="1"/>
</dbReference>
<keyword evidence="6 8" id="KW-0460">Magnesium</keyword>
<dbReference type="Pfam" id="PF01138">
    <property type="entry name" value="RNase_PH"/>
    <property type="match status" value="2"/>
</dbReference>
<evidence type="ECO:0000313" key="12">
    <source>
        <dbReference type="Proteomes" id="UP000176725"/>
    </source>
</evidence>
<keyword evidence="5 8" id="KW-0479">Metal-binding</keyword>
<dbReference type="InterPro" id="IPR015847">
    <property type="entry name" value="ExoRNase_PH_dom2"/>
</dbReference>
<dbReference type="Pfam" id="PF00575">
    <property type="entry name" value="S1"/>
    <property type="match status" value="1"/>
</dbReference>
<dbReference type="InterPro" id="IPR012162">
    <property type="entry name" value="PNPase"/>
</dbReference>
<dbReference type="CDD" id="cd11364">
    <property type="entry name" value="RNase_PH_PNPase_2"/>
    <property type="match status" value="1"/>
</dbReference>
<feature type="compositionally biased region" description="Basic and acidic residues" evidence="9">
    <location>
        <begin position="696"/>
        <end position="738"/>
    </location>
</feature>
<dbReference type="PROSITE" id="PS50084">
    <property type="entry name" value="KH_TYPE_1"/>
    <property type="match status" value="1"/>
</dbReference>
<dbReference type="HAMAP" id="MF_01595">
    <property type="entry name" value="PNPase"/>
    <property type="match status" value="1"/>
</dbReference>
<dbReference type="CDD" id="cd02393">
    <property type="entry name" value="KH-I_PNPase"/>
    <property type="match status" value="1"/>
</dbReference>
<evidence type="ECO:0000313" key="11">
    <source>
        <dbReference type="EMBL" id="OGM64589.1"/>
    </source>
</evidence>
<comment type="subcellular location">
    <subcellularLocation>
        <location evidence="8">Cytoplasm</location>
    </subcellularLocation>
</comment>
<comment type="function">
    <text evidence="8">Involved in mRNA degradation. Catalyzes the phosphorolysis of single-stranded polyribonucleotides processively in the 3'- to 5'-direction.</text>
</comment>
<evidence type="ECO:0000256" key="8">
    <source>
        <dbReference type="HAMAP-Rule" id="MF_01595"/>
    </source>
</evidence>
<dbReference type="FunFam" id="3.30.230.70:FF:000001">
    <property type="entry name" value="Polyribonucleotide nucleotidyltransferase"/>
    <property type="match status" value="1"/>
</dbReference>
<dbReference type="Gene3D" id="2.40.50.140">
    <property type="entry name" value="Nucleic acid-binding proteins"/>
    <property type="match status" value="1"/>
</dbReference>
<feature type="region of interest" description="Disordered" evidence="9">
    <location>
        <begin position="696"/>
        <end position="763"/>
    </location>
</feature>
<dbReference type="GO" id="GO:0004654">
    <property type="term" value="F:polyribonucleotide nucleotidyltransferase activity"/>
    <property type="evidence" value="ECO:0007669"/>
    <property type="project" value="UniProtKB-UniRule"/>
</dbReference>
<evidence type="ECO:0000256" key="1">
    <source>
        <dbReference type="ARBA" id="ARBA00007404"/>
    </source>
</evidence>
<dbReference type="SUPFAM" id="SSF54791">
    <property type="entry name" value="Eukaryotic type KH-domain (KH-domain type I)"/>
    <property type="match status" value="1"/>
</dbReference>
<dbReference type="GO" id="GO:0006396">
    <property type="term" value="P:RNA processing"/>
    <property type="evidence" value="ECO:0007669"/>
    <property type="project" value="InterPro"/>
</dbReference>
<dbReference type="EMBL" id="MGHH01000008">
    <property type="protein sequence ID" value="OGM64589.1"/>
    <property type="molecule type" value="Genomic_DNA"/>
</dbReference>
<organism evidence="11 12">
    <name type="scientific">Candidatus Woesebacteria bacterium RIFCSPLOWO2_01_FULL_39_25</name>
    <dbReference type="NCBI Taxonomy" id="1802521"/>
    <lineage>
        <taxon>Bacteria</taxon>
        <taxon>Candidatus Woeseibacteriota</taxon>
    </lineage>
</organism>
<dbReference type="SUPFAM" id="SSF50249">
    <property type="entry name" value="Nucleic acid-binding proteins"/>
    <property type="match status" value="1"/>
</dbReference>
<feature type="binding site" evidence="8">
    <location>
        <position position="483"/>
    </location>
    <ligand>
        <name>Mg(2+)</name>
        <dbReference type="ChEBI" id="CHEBI:18420"/>
    </ligand>
</feature>
<dbReference type="InterPro" id="IPR001247">
    <property type="entry name" value="ExoRNase_PH_dom1"/>
</dbReference>
<dbReference type="SUPFAM" id="SSF54211">
    <property type="entry name" value="Ribosomal protein S5 domain 2-like"/>
    <property type="match status" value="2"/>
</dbReference>
<dbReference type="SMART" id="SM00322">
    <property type="entry name" value="KH"/>
    <property type="match status" value="1"/>
</dbReference>
<keyword evidence="2 8" id="KW-0963">Cytoplasm</keyword>
<reference evidence="11 12" key="1">
    <citation type="journal article" date="2016" name="Nat. Commun.">
        <title>Thousands of microbial genomes shed light on interconnected biogeochemical processes in an aquifer system.</title>
        <authorList>
            <person name="Anantharaman K."/>
            <person name="Brown C.T."/>
            <person name="Hug L.A."/>
            <person name="Sharon I."/>
            <person name="Castelle C.J."/>
            <person name="Probst A.J."/>
            <person name="Thomas B.C."/>
            <person name="Singh A."/>
            <person name="Wilkins M.J."/>
            <person name="Karaoz U."/>
            <person name="Brodie E.L."/>
            <person name="Williams K.H."/>
            <person name="Hubbard S.S."/>
            <person name="Banfield J.F."/>
        </authorList>
    </citation>
    <scope>NUCLEOTIDE SEQUENCE [LARGE SCALE GENOMIC DNA]</scope>
</reference>
<accession>A0A1F8BLP6</accession>
<dbReference type="SMART" id="SM00316">
    <property type="entry name" value="S1"/>
    <property type="match status" value="1"/>
</dbReference>
<dbReference type="EC" id="2.7.7.8" evidence="8"/>
<dbReference type="GO" id="GO:0003723">
    <property type="term" value="F:RNA binding"/>
    <property type="evidence" value="ECO:0007669"/>
    <property type="project" value="UniProtKB-UniRule"/>
</dbReference>
<dbReference type="STRING" id="1802521.A2893_06205"/>
<dbReference type="CDD" id="cd04472">
    <property type="entry name" value="S1_PNPase"/>
    <property type="match status" value="1"/>
</dbReference>
<dbReference type="PIRSF" id="PIRSF005499">
    <property type="entry name" value="PNPase"/>
    <property type="match status" value="1"/>
</dbReference>
<dbReference type="GO" id="GO:0005829">
    <property type="term" value="C:cytosol"/>
    <property type="evidence" value="ECO:0007669"/>
    <property type="project" value="UniProtKB-ARBA"/>
</dbReference>
<dbReference type="Gene3D" id="3.30.230.70">
    <property type="entry name" value="GHMP Kinase, N-terminal domain"/>
    <property type="match status" value="2"/>
</dbReference>
<dbReference type="PROSITE" id="PS50126">
    <property type="entry name" value="S1"/>
    <property type="match status" value="1"/>
</dbReference>
<proteinExistence type="inferred from homology"/>
<evidence type="ECO:0000259" key="10">
    <source>
        <dbReference type="PROSITE" id="PS50126"/>
    </source>
</evidence>
<dbReference type="Proteomes" id="UP000176725">
    <property type="component" value="Unassembled WGS sequence"/>
</dbReference>
<dbReference type="GO" id="GO:0000287">
    <property type="term" value="F:magnesium ion binding"/>
    <property type="evidence" value="ECO:0007669"/>
    <property type="project" value="UniProtKB-UniRule"/>
</dbReference>
<evidence type="ECO:0000256" key="2">
    <source>
        <dbReference type="ARBA" id="ARBA00022490"/>
    </source>
</evidence>